<dbReference type="PROSITE" id="PS00615">
    <property type="entry name" value="C_TYPE_LECTIN_1"/>
    <property type="match status" value="1"/>
</dbReference>
<dbReference type="InterPro" id="IPR001304">
    <property type="entry name" value="C-type_lectin-like"/>
</dbReference>
<dbReference type="Gene3D" id="1.10.238.20">
    <property type="entry name" value="Pheromone/general odorant binding protein domain"/>
    <property type="match status" value="2"/>
</dbReference>
<dbReference type="Proteomes" id="UP000494165">
    <property type="component" value="Unassembled WGS sequence"/>
</dbReference>
<dbReference type="Gene3D" id="3.10.100.10">
    <property type="entry name" value="Mannose-Binding Protein A, subunit A"/>
    <property type="match status" value="3"/>
</dbReference>
<dbReference type="CDD" id="cd00037">
    <property type="entry name" value="CLECT"/>
    <property type="match status" value="2"/>
</dbReference>
<dbReference type="InterPro" id="IPR018378">
    <property type="entry name" value="C-type_lectin_CS"/>
</dbReference>
<feature type="domain" description="C-type lectin" evidence="4">
    <location>
        <begin position="921"/>
        <end position="1042"/>
    </location>
</feature>
<dbReference type="InterPro" id="IPR050111">
    <property type="entry name" value="C-type_lectin/snaclec_domain"/>
</dbReference>
<keyword evidence="1" id="KW-1015">Disulfide bond</keyword>
<feature type="signal peptide" evidence="3">
    <location>
        <begin position="1"/>
        <end position="21"/>
    </location>
</feature>
<keyword evidence="6" id="KW-1185">Reference proteome</keyword>
<dbReference type="SUPFAM" id="SSF47565">
    <property type="entry name" value="Insect pheromone/odorant-binding proteins"/>
    <property type="match status" value="2"/>
</dbReference>
<comment type="caution">
    <text evidence="5">The sequence shown here is derived from an EMBL/GenBank/DDBJ whole genome shotgun (WGS) entry which is preliminary data.</text>
</comment>
<evidence type="ECO:0000256" key="3">
    <source>
        <dbReference type="SAM" id="SignalP"/>
    </source>
</evidence>
<dbReference type="GO" id="GO:0005549">
    <property type="term" value="F:odorant binding"/>
    <property type="evidence" value="ECO:0007669"/>
    <property type="project" value="InterPro"/>
</dbReference>
<accession>A0A8S1DTH4</accession>
<dbReference type="InterPro" id="IPR016186">
    <property type="entry name" value="C-type_lectin-like/link_sf"/>
</dbReference>
<evidence type="ECO:0000313" key="6">
    <source>
        <dbReference type="Proteomes" id="UP000494165"/>
    </source>
</evidence>
<dbReference type="InterPro" id="IPR016187">
    <property type="entry name" value="CTDL_fold"/>
</dbReference>
<evidence type="ECO:0000256" key="2">
    <source>
        <dbReference type="SAM" id="MobiDB-lite"/>
    </source>
</evidence>
<proteinExistence type="predicted"/>
<dbReference type="Pfam" id="PF00059">
    <property type="entry name" value="Lectin_C"/>
    <property type="match status" value="1"/>
</dbReference>
<dbReference type="SMART" id="SM00034">
    <property type="entry name" value="CLECT"/>
    <property type="match status" value="2"/>
</dbReference>
<protein>
    <recommendedName>
        <fullName evidence="4">C-type lectin domain-containing protein</fullName>
    </recommendedName>
</protein>
<evidence type="ECO:0000259" key="4">
    <source>
        <dbReference type="PROSITE" id="PS50041"/>
    </source>
</evidence>
<keyword evidence="3" id="KW-0732">Signal</keyword>
<dbReference type="EMBL" id="CADEPI010000337">
    <property type="protein sequence ID" value="CAB3384121.1"/>
    <property type="molecule type" value="Genomic_DNA"/>
</dbReference>
<feature type="compositionally biased region" description="Polar residues" evidence="2">
    <location>
        <begin position="63"/>
        <end position="84"/>
    </location>
</feature>
<sequence length="1172" mass="130907">MHFRYKIAIILILVLMFYAEGNKLNKKQRSKNKRNGFIIKCCGKNSCTNPKSNLSLARRRTAKTPSQSVTTRKDSSTASSQSRENIPEKETFDVTTESISGEIASHQLNSETKTTTDSQPDNSVKFPTVGREDLHISSSNADGNYETKITETNTTVNPKNATVEIKNTALPNVAHQSATSTTNVPLYDCCDTSIVVNNYTKKMFVPPWKVPETKAPMMFPTCPSTCNKEMSRFNLDGSLKDLGSYGFWVEMCGKLFLFGRRFVNWEQNVEECCKIGMNPIDLELATDVKCINSLIGDTDYRNRFSRFYWTFGLRKTEAVVSSYYWCSSGANITRNWAGGEPDYVENATENCVRMEFGRTTNMVYLSDNNCGLVSGLSCQGPIIPKTCDSPVCPVYTCKKRDALFKTLADKATRVLIDPTKSGIWVTNDTRLFMISFPNDKKTFVDSLAACCAVGLKLLSLHQEVMYSILVGAFNNASIRGEKFWTAATDQGCKKNFGFCSTNRLLRDNARWASGQPDLSTSNGTCLAVSSDGLLHDELCNTKMRYVCEGRAQIPSLLDAVERECAAEFKLTKSEVKALFNSTPDELREKCFMKCYGEGTGLFIDGNLAMDSIFAAFQRITFDDTKRLLEMFSAMDYCTNSSKGMDECDKCGSLLNCGQENSPDEFEEFVDTVQLTITESPLILPPAKGVCPEYECIKKPEHVKLVANAKNFTRLTVLPPFALQLTIVCNKKFYVFATNVDRTLSKNLAYCCDRGYRLATIDTKEKYDCMVQNRITSLLNLPPGTTFAVAATRLGKLDRPSWCYSDTEFDFTLAEDFLSNDTLETNYGIAISYEPPLIMKAYEIIPNVMEMDRSDNTVYLADKNCALVSVLSCQGPILPRNCDSPVCPKDPCLKKDSYFKTLADKRTRILIDPTKYGVWITNDTRVFMISHPNDARSFVDSLQACCAVGLKLLSLHQDVLYSILVGAFNNASIRGEKFWTAATDEGCKKNYGFCSSSRLFRDNTRWGKGQPDLKEAYGTCLAVSTDGFLHDEMCTTKMRYVCEGRVQTTSLFDAVERECALEYKLTSSEVIRLFNSTPEELREKCFLKCYGEGTGLIVDGNLATDTIFSIFQKITVDDTEKLLDMSSTVDFCTNASKGMDPCDVCASLLHCGQENSPNTINDFVETVESSITV</sequence>
<feature type="domain" description="C-type lectin" evidence="4">
    <location>
        <begin position="251"/>
        <end position="379"/>
    </location>
</feature>
<feature type="chain" id="PRO_5035926404" description="C-type lectin domain-containing protein" evidence="3">
    <location>
        <begin position="22"/>
        <end position="1172"/>
    </location>
</feature>
<evidence type="ECO:0000313" key="5">
    <source>
        <dbReference type="EMBL" id="CAB3384121.1"/>
    </source>
</evidence>
<name>A0A8S1DTH4_9INSE</name>
<dbReference type="InterPro" id="IPR036728">
    <property type="entry name" value="PBP_GOBP_sf"/>
</dbReference>
<dbReference type="CDD" id="cd23992">
    <property type="entry name" value="PBP_GOBP"/>
    <property type="match status" value="2"/>
</dbReference>
<feature type="domain" description="C-type lectin" evidence="4">
    <location>
        <begin position="436"/>
        <end position="548"/>
    </location>
</feature>
<evidence type="ECO:0000256" key="1">
    <source>
        <dbReference type="ARBA" id="ARBA00023157"/>
    </source>
</evidence>
<dbReference type="Pfam" id="PF01395">
    <property type="entry name" value="PBP_GOBP"/>
    <property type="match status" value="2"/>
</dbReference>
<organism evidence="5 6">
    <name type="scientific">Cloeon dipterum</name>
    <dbReference type="NCBI Taxonomy" id="197152"/>
    <lineage>
        <taxon>Eukaryota</taxon>
        <taxon>Metazoa</taxon>
        <taxon>Ecdysozoa</taxon>
        <taxon>Arthropoda</taxon>
        <taxon>Hexapoda</taxon>
        <taxon>Insecta</taxon>
        <taxon>Pterygota</taxon>
        <taxon>Palaeoptera</taxon>
        <taxon>Ephemeroptera</taxon>
        <taxon>Pisciforma</taxon>
        <taxon>Baetidae</taxon>
        <taxon>Cloeon</taxon>
    </lineage>
</organism>
<dbReference type="InterPro" id="IPR006170">
    <property type="entry name" value="PBP/GOBP"/>
</dbReference>
<feature type="region of interest" description="Disordered" evidence="2">
    <location>
        <begin position="52"/>
        <end position="127"/>
    </location>
</feature>
<reference evidence="5 6" key="1">
    <citation type="submission" date="2020-04" db="EMBL/GenBank/DDBJ databases">
        <authorList>
            <person name="Alioto T."/>
            <person name="Alioto T."/>
            <person name="Gomez Garrido J."/>
        </authorList>
    </citation>
    <scope>NUCLEOTIDE SEQUENCE [LARGE SCALE GENOMIC DNA]</scope>
</reference>
<dbReference type="AlphaFoldDB" id="A0A8S1DTH4"/>
<dbReference type="OrthoDB" id="6340082at2759"/>
<dbReference type="SUPFAM" id="SSF56436">
    <property type="entry name" value="C-type lectin-like"/>
    <property type="match status" value="3"/>
</dbReference>
<feature type="compositionally biased region" description="Polar residues" evidence="2">
    <location>
        <begin position="106"/>
        <end position="122"/>
    </location>
</feature>
<dbReference type="PROSITE" id="PS50041">
    <property type="entry name" value="C_TYPE_LECTIN_2"/>
    <property type="match status" value="3"/>
</dbReference>
<dbReference type="PANTHER" id="PTHR22803">
    <property type="entry name" value="MANNOSE, PHOSPHOLIPASE, LECTIN RECEPTOR RELATED"/>
    <property type="match status" value="1"/>
</dbReference>
<gene>
    <name evidence="5" type="ORF">CLODIP_2_CD05871</name>
</gene>